<dbReference type="EC" id="2.5.1.-" evidence="12"/>
<evidence type="ECO:0000256" key="10">
    <source>
        <dbReference type="ARBA" id="ARBA00030253"/>
    </source>
</evidence>
<dbReference type="GO" id="GO:0008495">
    <property type="term" value="F:protoheme IX farnesyltransferase activity"/>
    <property type="evidence" value="ECO:0007669"/>
    <property type="project" value="UniProtKB-EC"/>
</dbReference>
<proteinExistence type="inferred from homology"/>
<keyword evidence="6 13" id="KW-1133">Transmembrane helix</keyword>
<dbReference type="FunFam" id="1.10.357.140:FF:000004">
    <property type="entry name" value="Protoheme IX farnesyltransferase, mitochondrial"/>
    <property type="match status" value="1"/>
</dbReference>
<evidence type="ECO:0000256" key="9">
    <source>
        <dbReference type="ARBA" id="ARBA00023136"/>
    </source>
</evidence>
<dbReference type="PANTHER" id="PTHR43448">
    <property type="entry name" value="PROTOHEME IX FARNESYLTRANSFERASE, MITOCHONDRIAL"/>
    <property type="match status" value="1"/>
</dbReference>
<keyword evidence="7 12" id="KW-0496">Mitochondrion</keyword>
<dbReference type="Gene3D" id="1.10.357.140">
    <property type="entry name" value="UbiA prenyltransferase"/>
    <property type="match status" value="1"/>
</dbReference>
<dbReference type="PROSITE" id="PS00943">
    <property type="entry name" value="UBIA"/>
    <property type="match status" value="1"/>
</dbReference>
<dbReference type="GO" id="GO:0006784">
    <property type="term" value="P:heme A biosynthetic process"/>
    <property type="evidence" value="ECO:0007669"/>
    <property type="project" value="TreeGrafter"/>
</dbReference>
<feature type="transmembrane region" description="Helical" evidence="13">
    <location>
        <begin position="358"/>
        <end position="376"/>
    </location>
</feature>
<comment type="function">
    <text evidence="12">Converts protoheme IX and farnesyl diphosphate to heme O.</text>
</comment>
<organism evidence="14">
    <name type="scientific">Menopon gallinae</name>
    <name type="common">poultry shaft louse</name>
    <dbReference type="NCBI Taxonomy" id="328185"/>
    <lineage>
        <taxon>Eukaryota</taxon>
        <taxon>Metazoa</taxon>
        <taxon>Ecdysozoa</taxon>
        <taxon>Arthropoda</taxon>
        <taxon>Hexapoda</taxon>
        <taxon>Insecta</taxon>
        <taxon>Pterygota</taxon>
        <taxon>Neoptera</taxon>
        <taxon>Paraneoptera</taxon>
        <taxon>Psocodea</taxon>
        <taxon>Troctomorpha</taxon>
        <taxon>Phthiraptera</taxon>
        <taxon>Amblycera</taxon>
        <taxon>Menoponidae</taxon>
        <taxon>Menopon</taxon>
    </lineage>
</organism>
<dbReference type="NCBIfam" id="TIGR01473">
    <property type="entry name" value="cyoE_ctaB"/>
    <property type="match status" value="1"/>
</dbReference>
<dbReference type="AlphaFoldDB" id="A0AAW2HQL4"/>
<dbReference type="InterPro" id="IPR016315">
    <property type="entry name" value="Protohaem_IX_farnesylTrfase_mt"/>
</dbReference>
<evidence type="ECO:0000256" key="6">
    <source>
        <dbReference type="ARBA" id="ARBA00022989"/>
    </source>
</evidence>
<evidence type="ECO:0000256" key="7">
    <source>
        <dbReference type="ARBA" id="ARBA00023128"/>
    </source>
</evidence>
<accession>A0AAW2HQL4</accession>
<keyword evidence="5" id="KW-0809">Transit peptide</keyword>
<dbReference type="PANTHER" id="PTHR43448:SF2">
    <property type="entry name" value="PROTOHEME IX FARNESYLTRANSFERASE, MITOCHONDRIAL"/>
    <property type="match status" value="1"/>
</dbReference>
<dbReference type="CDD" id="cd13957">
    <property type="entry name" value="PT_UbiA_Cox10"/>
    <property type="match status" value="1"/>
</dbReference>
<dbReference type="EMBL" id="JARGDH010000003">
    <property type="protein sequence ID" value="KAL0272183.1"/>
    <property type="molecule type" value="Genomic_DNA"/>
</dbReference>
<dbReference type="InterPro" id="IPR030470">
    <property type="entry name" value="UbiA_prenylTrfase_CS"/>
</dbReference>
<comment type="caution">
    <text evidence="14">The sequence shown here is derived from an EMBL/GenBank/DDBJ whole genome shotgun (WGS) entry which is preliminary data.</text>
</comment>
<keyword evidence="3 12" id="KW-0808">Transferase</keyword>
<evidence type="ECO:0000256" key="13">
    <source>
        <dbReference type="SAM" id="Phobius"/>
    </source>
</evidence>
<evidence type="ECO:0000256" key="1">
    <source>
        <dbReference type="ARBA" id="ARBA00004225"/>
    </source>
</evidence>
<feature type="transmembrane region" description="Helical" evidence="13">
    <location>
        <begin position="326"/>
        <end position="346"/>
    </location>
</feature>
<dbReference type="PIRSF" id="PIRSF001773">
    <property type="entry name" value="COX10"/>
    <property type="match status" value="1"/>
</dbReference>
<evidence type="ECO:0000256" key="3">
    <source>
        <dbReference type="ARBA" id="ARBA00022679"/>
    </source>
</evidence>
<evidence type="ECO:0000256" key="2">
    <source>
        <dbReference type="ARBA" id="ARBA00016335"/>
    </source>
</evidence>
<dbReference type="GO" id="GO:0031966">
    <property type="term" value="C:mitochondrial membrane"/>
    <property type="evidence" value="ECO:0007669"/>
    <property type="project" value="UniProtKB-SubCell"/>
</dbReference>
<protein>
    <recommendedName>
        <fullName evidence="2 12">Protoheme IX farnesyltransferase, mitochondrial</fullName>
        <ecNumber evidence="12">2.5.1.-</ecNumber>
    </recommendedName>
    <alternativeName>
        <fullName evidence="10 12">Heme O synthase</fullName>
    </alternativeName>
</protein>
<evidence type="ECO:0000256" key="12">
    <source>
        <dbReference type="PIRNR" id="PIRNR001773"/>
    </source>
</evidence>
<dbReference type="InterPro" id="IPR044878">
    <property type="entry name" value="UbiA_sf"/>
</dbReference>
<evidence type="ECO:0000256" key="5">
    <source>
        <dbReference type="ARBA" id="ARBA00022946"/>
    </source>
</evidence>
<dbReference type="InterPro" id="IPR006369">
    <property type="entry name" value="Protohaem_IX_farnesylTrfase"/>
</dbReference>
<evidence type="ECO:0000256" key="8">
    <source>
        <dbReference type="ARBA" id="ARBA00023133"/>
    </source>
</evidence>
<name>A0AAW2HQL4_9NEOP</name>
<comment type="subcellular location">
    <subcellularLocation>
        <location evidence="1">Mitochondrion membrane</location>
        <topology evidence="1">Multi-pass membrane protein</topology>
    </subcellularLocation>
</comment>
<gene>
    <name evidence="14" type="ORF">PYX00_005260</name>
</gene>
<reference evidence="14" key="1">
    <citation type="journal article" date="2024" name="Gigascience">
        <title>Chromosome-level genome of the poultry shaft louse Menopon gallinae provides insight into the host-switching and adaptive evolution of parasitic lice.</title>
        <authorList>
            <person name="Xu Y."/>
            <person name="Ma L."/>
            <person name="Liu S."/>
            <person name="Liang Y."/>
            <person name="Liu Q."/>
            <person name="He Z."/>
            <person name="Tian L."/>
            <person name="Duan Y."/>
            <person name="Cai W."/>
            <person name="Li H."/>
            <person name="Song F."/>
        </authorList>
    </citation>
    <scope>NUCLEOTIDE SEQUENCE</scope>
    <source>
        <strain evidence="14">Cailab_2023a</strain>
    </source>
</reference>
<comment type="similarity">
    <text evidence="12">Belongs to the ubiA prenyltransferase family.</text>
</comment>
<dbReference type="InterPro" id="IPR000537">
    <property type="entry name" value="UbiA_prenyltransferase"/>
</dbReference>
<comment type="catalytic activity">
    <reaction evidence="11">
        <text>heme b + (2E,6E)-farnesyl diphosphate + H2O = Fe(II)-heme o + diphosphate</text>
        <dbReference type="Rhea" id="RHEA:28070"/>
        <dbReference type="ChEBI" id="CHEBI:15377"/>
        <dbReference type="ChEBI" id="CHEBI:33019"/>
        <dbReference type="ChEBI" id="CHEBI:60344"/>
        <dbReference type="ChEBI" id="CHEBI:60530"/>
        <dbReference type="ChEBI" id="CHEBI:175763"/>
        <dbReference type="EC" id="2.5.1.141"/>
    </reaction>
</comment>
<evidence type="ECO:0000313" key="14">
    <source>
        <dbReference type="EMBL" id="KAL0272183.1"/>
    </source>
</evidence>
<keyword evidence="4 13" id="KW-0812">Transmembrane</keyword>
<evidence type="ECO:0000256" key="11">
    <source>
        <dbReference type="ARBA" id="ARBA00047690"/>
    </source>
</evidence>
<dbReference type="HAMAP" id="MF_00154">
    <property type="entry name" value="CyoE_CtaB"/>
    <property type="match status" value="1"/>
</dbReference>
<keyword evidence="8 12" id="KW-0350">Heme biosynthesis</keyword>
<keyword evidence="9 12" id="KW-0472">Membrane</keyword>
<dbReference type="Pfam" id="PF01040">
    <property type="entry name" value="UbiA"/>
    <property type="match status" value="1"/>
</dbReference>
<sequence length="414" mass="46323">MLYFISPCYFTRVSANTYRRKIIEIKRIYYSVQKPLPKPSEGTSDFSVTANELPVSKNVECMQIINTQNNPPVKLLDQDDIKWINRKEKWREIKVDYSKLGKYCMSLSKFRLTSLVVITSAVGYALPAAPFDPLTFLCCTVGTGLVSSAANSINQFLEIPFDAQMSRTRNRVLVQGQLRPIHAIGFAAATSSVGLLILYYGTNPLTAALGAANLILYTSIYTPLKRISILNTWVGSIVGAIPPLMGWAACQGSLDCSSLIIGGILYSWQFPHFNALSWNLRPDYSKAGYRMMAVTNPDLCRRTAITHSVSIVGLSSLASVLDLTHWSFAILSLPLNLYFCYLACKFYKDSDSKTSRKLFRFSLLHLPILLTLMLVMKKHWGFLSSSEASAESVTRKENVQKKEMKIFPVVIDSL</sequence>
<evidence type="ECO:0000256" key="4">
    <source>
        <dbReference type="ARBA" id="ARBA00022692"/>
    </source>
</evidence>